<reference evidence="5" key="1">
    <citation type="submission" date="2020-07" db="EMBL/GenBank/DDBJ databases">
        <authorList>
            <person name="Nieuwenhuis M."/>
            <person name="Van De Peppel L.J.J."/>
        </authorList>
    </citation>
    <scope>NUCLEOTIDE SEQUENCE</scope>
    <source>
        <strain evidence="5">AP01</strain>
        <tissue evidence="5">Mycelium</tissue>
    </source>
</reference>
<feature type="compositionally biased region" description="Polar residues" evidence="3">
    <location>
        <begin position="104"/>
        <end position="115"/>
    </location>
</feature>
<feature type="domain" description="Fork-head" evidence="4">
    <location>
        <begin position="183"/>
        <end position="282"/>
    </location>
</feature>
<dbReference type="PRINTS" id="PR00053">
    <property type="entry name" value="FORKHEAD"/>
</dbReference>
<dbReference type="GO" id="GO:0000978">
    <property type="term" value="F:RNA polymerase II cis-regulatory region sequence-specific DNA binding"/>
    <property type="evidence" value="ECO:0007669"/>
    <property type="project" value="TreeGrafter"/>
</dbReference>
<evidence type="ECO:0000256" key="1">
    <source>
        <dbReference type="ARBA" id="ARBA00023125"/>
    </source>
</evidence>
<accession>A0A9P7G743</accession>
<organism evidence="5 6">
    <name type="scientific">Asterophora parasitica</name>
    <dbReference type="NCBI Taxonomy" id="117018"/>
    <lineage>
        <taxon>Eukaryota</taxon>
        <taxon>Fungi</taxon>
        <taxon>Dikarya</taxon>
        <taxon>Basidiomycota</taxon>
        <taxon>Agaricomycotina</taxon>
        <taxon>Agaricomycetes</taxon>
        <taxon>Agaricomycetidae</taxon>
        <taxon>Agaricales</taxon>
        <taxon>Tricholomatineae</taxon>
        <taxon>Lyophyllaceae</taxon>
        <taxon>Asterophora</taxon>
    </lineage>
</organism>
<dbReference type="InterPro" id="IPR036390">
    <property type="entry name" value="WH_DNA-bd_sf"/>
</dbReference>
<dbReference type="SMART" id="SM00339">
    <property type="entry name" value="FH"/>
    <property type="match status" value="1"/>
</dbReference>
<feature type="region of interest" description="Disordered" evidence="3">
    <location>
        <begin position="1"/>
        <end position="82"/>
    </location>
</feature>
<feature type="compositionally biased region" description="Basic and acidic residues" evidence="3">
    <location>
        <begin position="414"/>
        <end position="448"/>
    </location>
</feature>
<feature type="DNA-binding region" description="Fork-head" evidence="2">
    <location>
        <begin position="183"/>
        <end position="282"/>
    </location>
</feature>
<evidence type="ECO:0000256" key="2">
    <source>
        <dbReference type="PROSITE-ProRule" id="PRU00089"/>
    </source>
</evidence>
<dbReference type="EMBL" id="JABCKV010000069">
    <property type="protein sequence ID" value="KAG5644451.1"/>
    <property type="molecule type" value="Genomic_DNA"/>
</dbReference>
<dbReference type="SUPFAM" id="SSF46785">
    <property type="entry name" value="Winged helix' DNA-binding domain"/>
    <property type="match status" value="1"/>
</dbReference>
<feature type="compositionally biased region" description="Low complexity" evidence="3">
    <location>
        <begin position="320"/>
        <end position="336"/>
    </location>
</feature>
<sequence>MNYGPSLLSQREYHDGRHAHASRGPSGSSAHGANNRGFSGDSGQSGLSYEVETNPSGYFHATLPNSGFPGQQLAPPYTGEQDMLSGLSRRAEPGLYRAFPGEYSDSSSQAHQWQQSPHAISAPYSSSPSPPSDSSPTIPLILNSNEPQTPLMTAEEHVRQEVGLRPEQPATLWSLPDPLPGDRPHITLKNLSALAILGSQHGRLTLQEIYHAIEDRFPFFRAQPIDPKSCMKAWQGSIRHGLSLDLIFLNESRPLSEPGKGGYWSLTSERGFGLKRPRKRKDKKKRVSESEEEYESFDDTESYDGQINPASGVQRRNSKPSRYSSSSPRMASTSSPVTGRPLTNSPGSYDSAAVFGQSSLPYVHDLTRPQPLGRTHSLPTMSAQDHGGYHHRQPSRPATLPMPVQPNYGSSRNQRSDDRNRNTEDNGVERSRAASNRSSDKGKRRAFD</sequence>
<dbReference type="GO" id="GO:0000981">
    <property type="term" value="F:DNA-binding transcription factor activity, RNA polymerase II-specific"/>
    <property type="evidence" value="ECO:0007669"/>
    <property type="project" value="TreeGrafter"/>
</dbReference>
<evidence type="ECO:0000313" key="6">
    <source>
        <dbReference type="Proteomes" id="UP000775547"/>
    </source>
</evidence>
<dbReference type="OrthoDB" id="5954824at2759"/>
<dbReference type="CDD" id="cd00059">
    <property type="entry name" value="FH_FOX"/>
    <property type="match status" value="1"/>
</dbReference>
<dbReference type="Gene3D" id="1.10.10.10">
    <property type="entry name" value="Winged helix-like DNA-binding domain superfamily/Winged helix DNA-binding domain"/>
    <property type="match status" value="1"/>
</dbReference>
<proteinExistence type="predicted"/>
<evidence type="ECO:0000259" key="4">
    <source>
        <dbReference type="PROSITE" id="PS50039"/>
    </source>
</evidence>
<feature type="compositionally biased region" description="Low complexity" evidence="3">
    <location>
        <begin position="116"/>
        <end position="127"/>
    </location>
</feature>
<keyword evidence="1 2" id="KW-0238">DNA-binding</keyword>
<gene>
    <name evidence="5" type="ORF">DXG03_008350</name>
</gene>
<dbReference type="PANTHER" id="PTHR11829:SF343">
    <property type="entry name" value="FORK-HEAD DOMAIN-CONTAINING PROTEIN"/>
    <property type="match status" value="1"/>
</dbReference>
<evidence type="ECO:0000313" key="5">
    <source>
        <dbReference type="EMBL" id="KAG5644451.1"/>
    </source>
</evidence>
<protein>
    <recommendedName>
        <fullName evidence="4">Fork-head domain-containing protein</fullName>
    </recommendedName>
</protein>
<dbReference type="InterPro" id="IPR050211">
    <property type="entry name" value="FOX_domain-containing"/>
</dbReference>
<dbReference type="Pfam" id="PF00250">
    <property type="entry name" value="Forkhead"/>
    <property type="match status" value="1"/>
</dbReference>
<dbReference type="InterPro" id="IPR001766">
    <property type="entry name" value="Fork_head_dom"/>
</dbReference>
<comment type="caution">
    <text evidence="5">The sequence shown here is derived from an EMBL/GenBank/DDBJ whole genome shotgun (WGS) entry which is preliminary data.</text>
</comment>
<feature type="region of interest" description="Disordered" evidence="3">
    <location>
        <begin position="274"/>
        <end position="448"/>
    </location>
</feature>
<keyword evidence="2" id="KW-0539">Nucleus</keyword>
<dbReference type="PROSITE" id="PS50039">
    <property type="entry name" value="FORK_HEAD_3"/>
    <property type="match status" value="1"/>
</dbReference>
<keyword evidence="6" id="KW-1185">Reference proteome</keyword>
<dbReference type="InterPro" id="IPR036388">
    <property type="entry name" value="WH-like_DNA-bd_sf"/>
</dbReference>
<name>A0A9P7G743_9AGAR</name>
<feature type="region of interest" description="Disordered" evidence="3">
    <location>
        <begin position="98"/>
        <end position="145"/>
    </location>
</feature>
<reference evidence="5" key="2">
    <citation type="submission" date="2021-10" db="EMBL/GenBank/DDBJ databases">
        <title>Phylogenomics reveals ancestral predisposition of the termite-cultivated fungus Termitomyces towards a domesticated lifestyle.</title>
        <authorList>
            <person name="Auxier B."/>
            <person name="Grum-Grzhimaylo A."/>
            <person name="Cardenas M.E."/>
            <person name="Lodge J.D."/>
            <person name="Laessoe T."/>
            <person name="Pedersen O."/>
            <person name="Smith M.E."/>
            <person name="Kuyper T.W."/>
            <person name="Franco-Molano E.A."/>
            <person name="Baroni T.J."/>
            <person name="Aanen D.K."/>
        </authorList>
    </citation>
    <scope>NUCLEOTIDE SEQUENCE</scope>
    <source>
        <strain evidence="5">AP01</strain>
        <tissue evidence="5">Mycelium</tissue>
    </source>
</reference>
<dbReference type="Proteomes" id="UP000775547">
    <property type="component" value="Unassembled WGS sequence"/>
</dbReference>
<feature type="compositionally biased region" description="Polar residues" evidence="3">
    <location>
        <begin position="41"/>
        <end position="56"/>
    </location>
</feature>
<dbReference type="GO" id="GO:0005634">
    <property type="term" value="C:nucleus"/>
    <property type="evidence" value="ECO:0007669"/>
    <property type="project" value="UniProtKB-SubCell"/>
</dbReference>
<feature type="compositionally biased region" description="Acidic residues" evidence="3">
    <location>
        <begin position="290"/>
        <end position="302"/>
    </location>
</feature>
<dbReference type="AlphaFoldDB" id="A0A9P7G743"/>
<dbReference type="PANTHER" id="PTHR11829">
    <property type="entry name" value="FORKHEAD BOX PROTEIN"/>
    <property type="match status" value="1"/>
</dbReference>
<comment type="subcellular location">
    <subcellularLocation>
        <location evidence="2">Nucleus</location>
    </subcellularLocation>
</comment>
<feature type="compositionally biased region" description="Basic residues" evidence="3">
    <location>
        <begin position="274"/>
        <end position="286"/>
    </location>
</feature>
<evidence type="ECO:0000256" key="3">
    <source>
        <dbReference type="SAM" id="MobiDB-lite"/>
    </source>
</evidence>